<dbReference type="Proteomes" id="UP000820818">
    <property type="component" value="Linkage Group LG9"/>
</dbReference>
<sequence length="240" mass="28051">MMSMPLFFFKCQDARMDEVHIAPSLESGKHIPEQDCATESLPSVIEAAHSNGKKKTCESAQVNPVIRPSLNNRYNNSFHSNLDNEPQNVDDVPTGRYRWISRMKWPPLLETMPVYRRSFFFAGKLQLLSDQRDQDEPSTIKVQKVDDVLPGRYLWINDEDGRLISRKCRLKGENLEIRAKINIVGFKAAEYRLPLYMSWISRDYTFRLGRDYALDTRRLVLQLQLWTKRIPCDHRPLSCM</sequence>
<dbReference type="AlphaFoldDB" id="A0AAD5PPM8"/>
<comment type="caution">
    <text evidence="1">The sequence shown here is derived from an EMBL/GenBank/DDBJ whole genome shotgun (WGS) entry which is preliminary data.</text>
</comment>
<evidence type="ECO:0000313" key="1">
    <source>
        <dbReference type="EMBL" id="KAI9553213.1"/>
    </source>
</evidence>
<organism evidence="1 2">
    <name type="scientific">Daphnia sinensis</name>
    <dbReference type="NCBI Taxonomy" id="1820382"/>
    <lineage>
        <taxon>Eukaryota</taxon>
        <taxon>Metazoa</taxon>
        <taxon>Ecdysozoa</taxon>
        <taxon>Arthropoda</taxon>
        <taxon>Crustacea</taxon>
        <taxon>Branchiopoda</taxon>
        <taxon>Diplostraca</taxon>
        <taxon>Cladocera</taxon>
        <taxon>Anomopoda</taxon>
        <taxon>Daphniidae</taxon>
        <taxon>Daphnia</taxon>
        <taxon>Daphnia similis group</taxon>
    </lineage>
</organism>
<accession>A0AAD5PPM8</accession>
<gene>
    <name evidence="1" type="ORF">GHT06_021108</name>
</gene>
<keyword evidence="2" id="KW-1185">Reference proteome</keyword>
<name>A0AAD5PPM8_9CRUS</name>
<dbReference type="EMBL" id="WJBH02000009">
    <property type="protein sequence ID" value="KAI9553213.1"/>
    <property type="molecule type" value="Genomic_DNA"/>
</dbReference>
<protein>
    <submittedName>
        <fullName evidence="1">Uncharacterized protein</fullName>
    </submittedName>
</protein>
<proteinExistence type="predicted"/>
<evidence type="ECO:0000313" key="2">
    <source>
        <dbReference type="Proteomes" id="UP000820818"/>
    </source>
</evidence>
<reference evidence="1 2" key="1">
    <citation type="submission" date="2022-05" db="EMBL/GenBank/DDBJ databases">
        <title>A multi-omics perspective on studying reproductive biology in Daphnia sinensis.</title>
        <authorList>
            <person name="Jia J."/>
        </authorList>
    </citation>
    <scope>NUCLEOTIDE SEQUENCE [LARGE SCALE GENOMIC DNA]</scope>
    <source>
        <strain evidence="1 2">WSL</strain>
    </source>
</reference>